<dbReference type="InterPro" id="IPR032839">
    <property type="entry name" value="RAB3GAP_N"/>
</dbReference>
<organism evidence="2 3">
    <name type="scientific">Physocladia obscura</name>
    <dbReference type="NCBI Taxonomy" id="109957"/>
    <lineage>
        <taxon>Eukaryota</taxon>
        <taxon>Fungi</taxon>
        <taxon>Fungi incertae sedis</taxon>
        <taxon>Chytridiomycota</taxon>
        <taxon>Chytridiomycota incertae sedis</taxon>
        <taxon>Chytridiomycetes</taxon>
        <taxon>Chytridiales</taxon>
        <taxon>Chytriomycetaceae</taxon>
        <taxon>Physocladia</taxon>
    </lineage>
</organism>
<dbReference type="PANTHER" id="PTHR12472">
    <property type="entry name" value="RAB3-GAP REGULATORY DOMAIN"/>
    <property type="match status" value="1"/>
</dbReference>
<dbReference type="AlphaFoldDB" id="A0AAD5SZT3"/>
<comment type="caution">
    <text evidence="2">The sequence shown here is derived from an EMBL/GenBank/DDBJ whole genome shotgun (WGS) entry which is preliminary data.</text>
</comment>
<dbReference type="Proteomes" id="UP001211907">
    <property type="component" value="Unassembled WGS sequence"/>
</dbReference>
<evidence type="ECO:0000313" key="2">
    <source>
        <dbReference type="EMBL" id="KAJ3121388.1"/>
    </source>
</evidence>
<accession>A0AAD5SZT3</accession>
<dbReference type="PANTHER" id="PTHR12472:SF0">
    <property type="entry name" value="RAB3 GTPASE-ACTIVATING PROTEIN NON-CATALYTIC SUBUNIT"/>
    <property type="match status" value="1"/>
</dbReference>
<protein>
    <recommendedName>
        <fullName evidence="1">Rab3-GAP regulatory subunit N-terminal domain-containing protein</fullName>
    </recommendedName>
</protein>
<name>A0AAD5SZT3_9FUNG</name>
<reference evidence="2" key="1">
    <citation type="submission" date="2020-05" db="EMBL/GenBank/DDBJ databases">
        <title>Phylogenomic resolution of chytrid fungi.</title>
        <authorList>
            <person name="Stajich J.E."/>
            <person name="Amses K."/>
            <person name="Simmons R."/>
            <person name="Seto K."/>
            <person name="Myers J."/>
            <person name="Bonds A."/>
            <person name="Quandt C.A."/>
            <person name="Barry K."/>
            <person name="Liu P."/>
            <person name="Grigoriev I."/>
            <person name="Longcore J.E."/>
            <person name="James T.Y."/>
        </authorList>
    </citation>
    <scope>NUCLEOTIDE SEQUENCE</scope>
    <source>
        <strain evidence="2">JEL0513</strain>
    </source>
</reference>
<proteinExistence type="predicted"/>
<evidence type="ECO:0000259" key="1">
    <source>
        <dbReference type="Pfam" id="PF14655"/>
    </source>
</evidence>
<dbReference type="EMBL" id="JADGJH010000884">
    <property type="protein sequence ID" value="KAJ3121388.1"/>
    <property type="molecule type" value="Genomic_DNA"/>
</dbReference>
<gene>
    <name evidence="2" type="ORF">HK100_012400</name>
</gene>
<dbReference type="InterPro" id="IPR026059">
    <property type="entry name" value="Rab3GAP2"/>
</dbReference>
<keyword evidence="3" id="KW-1185">Reference proteome</keyword>
<dbReference type="Pfam" id="PF14655">
    <property type="entry name" value="RAB3GAP2_N"/>
    <property type="match status" value="1"/>
</dbReference>
<feature type="domain" description="Rab3-GAP regulatory subunit N-terminal" evidence="1">
    <location>
        <begin position="268"/>
        <end position="414"/>
    </location>
</feature>
<evidence type="ECO:0000313" key="3">
    <source>
        <dbReference type="Proteomes" id="UP001211907"/>
    </source>
</evidence>
<sequence>MPTDQHQVLLVANQNQNQNHKDPGTRLVLVSSSKASIELSDSVPVAVSLVHAVLVKVRINTEKQLDPVLLITAAVAPHLGSICIHLVSVSAVFSPTTGSKANIINGSEKVNSNSAKNKLYLDFLAQRDLSLAPVSAISVAPHDSLSSKLSSSPRIVVSFADATKNPFIFYSSATLNPSSFVSATICLSSNSAFPNVSSLLDASSAISGPIDQITLPQKQTTRFLRFGSDPFLSLLESLPLSESGLPKTSTSAINNTQSADNGDSLIVASVDRVATTVVSLFSSFTRRAGTALFNEIPSNLSTNPTSKLNPPPYHQQHQLQQEQQQSMHPLPSFLRLHDRGRRIIAASVSPCNDFVALLDSWGRILVFNARFCEIVFVLKGYRDAQFLWRRTTSTTKTGGVEPTRLCLVVFCVKSGSNSKYSESAVNRPNRVLEIWAAASSAAQLKNKHDYINNNRHGTFASSAFLSKIRVVSVGPAWILVTQPPVNVSVTTKVSTVEESSHVLLINHETMDIMRVSILGSHGNAGVAAVGGSGLDAYGVLMYVQRQIHALNDANEGFEKEVNKLCDYILIDVKNDVRLQAACIALLSSSKNPPIPLKSLHSLSAAVYSQTTAMLKFSALLTTDTLSLSIGVDGAGGGGTHTRPFCIALFDVWIVMAISQVCIALTQTSASNIYSGSSTVRDSSRTLTVAKEVFGVAETLIAKSQRVETSAFNQTAGVVDLFEPRFDEKRGRICVRLKKCFGIDGSGSRSVGRIFFVNLFNLGTVEVSGWIQRVFENSDGGGDVGKELFFPSDLMVLLIDWIESELGGWIGGIKRRLEILQELVGVLLTHDAEVGGVDESVLNVVLKYCWTCSHISIAYIFANILETTLATIPGIRNAQEIANDIENLVTKLKDCQILYETLDASAITTLTASTLDKTEKTSTPRFIALHQVILFCRRQLQSQDTNTASTVAATTVNTNQNHNDDEYLRILTAHFPASHFSTLIPIYKTRLHADAYLCTPNNAEIKNNKDTSKIRHLLESVDSARRITHPTLRNGTLVWLYRYVFAIALRAVIGAVDSGGSIDAINARVAKVFADRGCGEDVVIGFLDALEGAMMSVVCEDGCISVTDICDDFQEVLNGGSGGFSGVVIEADDAVGNVLSVLRGFSDGLQDYEISRDVVDEHIVLVRVLRIVFNGRAVSDDWRRGAVTQLFRKKVGFGKSLFVRRSEHWGWGSVGFKENFDCAEETDEWKRVLKQRKDFVTQRVGDGENPFGE</sequence>